<dbReference type="Proteomes" id="UP000700596">
    <property type="component" value="Unassembled WGS sequence"/>
</dbReference>
<sequence>MFTSFATATAPGGDRAGKKRGREDDESDEAEYQPKKHRSGETTSPTASGQKRSREEEDEDNEAAYRTKKQYRGGEMTSPAASGQKRSRDDDEDSDADYQPKKHRGGETTSPTASDRMSEYDIHGDEGRSSPAPSSEYRPSPPPPPGDSDMEEENWNVEPEDEDDQIPVAVLNNIDQMLLSSDAAVRSLAATRMAIRKKLRRRYSKMIHFIKRHGIDIFITQVENYVCEEESDSGFLNDLAAVAESGIFRGNEENPEKYKATAKAHTVELDSIIQQKKYHSVWAWMEYVFEYGTGLGRDHPGMHWIFEDFVADDGANEDGEEIDWGQGADVKIPREVARLRFVPQSLKKFLVEEIDLDERLCVFRIKIHEKLRCLVDICDGAREEFAPEVEGFSLANIGGAAKCAERIEELVYDEDLTLYDQEIRPVVKLIKDMSESSGLDDVWTWLEYLHSTFRSDFADMPTRDRRAEANPWKGLRLMNPEELREKEEDSIVVVNDKSSFAELTPVQPTVPDTVTDEVTVSQCGATVHPDPAMEEDSIPQFVSGPAGPPYQHDIVMDEDDIRQPAPAAATAGLPTQLEAVMEEDYVRQSSSDPAVVPHWSATATANRPSQQDSGSMEIDQAFPHQASGNPSGAPVQDEDMDVVLAPEDDKDGKVAYELLDLGYIEEEETIMLLDKPPQDEQVPVVSPAPAPLYPVHGVVDTEPVQAQSTVPHVDMDHLPFAESTFSPLAAPSTPPHLVEQSSRPCLLPPPAAAAAAINTPPHIVEQAVASSPSPIPSPTSNKPGPAVEPPVPTVPMTVQTQLDAIRAELVMMLKAQDEAHRAQLEAKDKQIAALERRVAVLEGRGIQEAVVGEVPIVSVAQGTETECGPEAIRIHEERVVDSAPTAAEQVATTRREPSPSPLATAVKTEPGKTVPPPPPAPAMAPQTTEQQESPLFTPIRTFVSVWQGNSPSLAEITPLHPAHELGSMIFATAVTITDPADPIIPLLSAQCSTLLTLLPLLHEFASQASSLLDPNCAVHTALAALAQQTYLANTELDASGGVATEEFVSLEQGIEHYRRWIRERVGEFAAATADVSRVVEAVSGDQVLEDYREKIRDCLGGFLDQTVAYFEGIVGRDDEEEEEEEEDGGGLDHDVDEAYLSMAEKLVSLPSKNSRHPTDCHEAHVSLPSNCPPRVYLRMVQKLSSPRPEKLVSNYHPKKLLFFSRPRSSSFFSSRKPRCA</sequence>
<proteinExistence type="predicted"/>
<dbReference type="PANTHER" id="PTHR48125">
    <property type="entry name" value="LP07818P1"/>
    <property type="match status" value="1"/>
</dbReference>
<evidence type="ECO:0000256" key="2">
    <source>
        <dbReference type="SAM" id="MobiDB-lite"/>
    </source>
</evidence>
<evidence type="ECO:0000313" key="4">
    <source>
        <dbReference type="Proteomes" id="UP000700596"/>
    </source>
</evidence>
<dbReference type="EMBL" id="JAGMWT010000002">
    <property type="protein sequence ID" value="KAH7135390.1"/>
    <property type="molecule type" value="Genomic_DNA"/>
</dbReference>
<feature type="region of interest" description="Disordered" evidence="2">
    <location>
        <begin position="767"/>
        <end position="787"/>
    </location>
</feature>
<keyword evidence="1" id="KW-0175">Coiled coil</keyword>
<evidence type="ECO:0000256" key="1">
    <source>
        <dbReference type="SAM" id="Coils"/>
    </source>
</evidence>
<gene>
    <name evidence="3" type="ORF">B0J11DRAFT_502214</name>
</gene>
<feature type="compositionally biased region" description="Polar residues" evidence="2">
    <location>
        <begin position="41"/>
        <end position="50"/>
    </location>
</feature>
<feature type="compositionally biased region" description="Low complexity" evidence="2">
    <location>
        <begin position="129"/>
        <end position="138"/>
    </location>
</feature>
<evidence type="ECO:0000313" key="3">
    <source>
        <dbReference type="EMBL" id="KAH7135390.1"/>
    </source>
</evidence>
<feature type="compositionally biased region" description="Basic and acidic residues" evidence="2">
    <location>
        <begin position="116"/>
        <end position="128"/>
    </location>
</feature>
<organism evidence="3 4">
    <name type="scientific">Dendryphion nanum</name>
    <dbReference type="NCBI Taxonomy" id="256645"/>
    <lineage>
        <taxon>Eukaryota</taxon>
        <taxon>Fungi</taxon>
        <taxon>Dikarya</taxon>
        <taxon>Ascomycota</taxon>
        <taxon>Pezizomycotina</taxon>
        <taxon>Dothideomycetes</taxon>
        <taxon>Pleosporomycetidae</taxon>
        <taxon>Pleosporales</taxon>
        <taxon>Torulaceae</taxon>
        <taxon>Dendryphion</taxon>
    </lineage>
</organism>
<feature type="region of interest" description="Disordered" evidence="2">
    <location>
        <begin position="882"/>
        <end position="927"/>
    </location>
</feature>
<comment type="caution">
    <text evidence="3">The sequence shown here is derived from an EMBL/GenBank/DDBJ whole genome shotgun (WGS) entry which is preliminary data.</text>
</comment>
<feature type="coiled-coil region" evidence="1">
    <location>
        <begin position="817"/>
        <end position="844"/>
    </location>
</feature>
<keyword evidence="4" id="KW-1185">Reference proteome</keyword>
<name>A0A9P9EBM5_9PLEO</name>
<dbReference type="AlphaFoldDB" id="A0A9P9EBM5"/>
<feature type="compositionally biased region" description="Acidic residues" evidence="2">
    <location>
        <begin position="148"/>
        <end position="164"/>
    </location>
</feature>
<feature type="region of interest" description="Disordered" evidence="2">
    <location>
        <begin position="1"/>
        <end position="164"/>
    </location>
</feature>
<feature type="compositionally biased region" description="Pro residues" evidence="2">
    <location>
        <begin position="913"/>
        <end position="922"/>
    </location>
</feature>
<accession>A0A9P9EBM5</accession>
<protein>
    <submittedName>
        <fullName evidence="3">Uncharacterized protein</fullName>
    </submittedName>
</protein>
<reference evidence="3" key="1">
    <citation type="journal article" date="2021" name="Nat. Commun.">
        <title>Genetic determinants of endophytism in the Arabidopsis root mycobiome.</title>
        <authorList>
            <person name="Mesny F."/>
            <person name="Miyauchi S."/>
            <person name="Thiergart T."/>
            <person name="Pickel B."/>
            <person name="Atanasova L."/>
            <person name="Karlsson M."/>
            <person name="Huettel B."/>
            <person name="Barry K.W."/>
            <person name="Haridas S."/>
            <person name="Chen C."/>
            <person name="Bauer D."/>
            <person name="Andreopoulos W."/>
            <person name="Pangilinan J."/>
            <person name="LaButti K."/>
            <person name="Riley R."/>
            <person name="Lipzen A."/>
            <person name="Clum A."/>
            <person name="Drula E."/>
            <person name="Henrissat B."/>
            <person name="Kohler A."/>
            <person name="Grigoriev I.V."/>
            <person name="Martin F.M."/>
            <person name="Hacquard S."/>
        </authorList>
    </citation>
    <scope>NUCLEOTIDE SEQUENCE</scope>
    <source>
        <strain evidence="3">MPI-CAGE-CH-0243</strain>
    </source>
</reference>